<accession>A0A9P6DT21</accession>
<evidence type="ECO:0000313" key="2">
    <source>
        <dbReference type="EMBL" id="KAF9509215.1"/>
    </source>
</evidence>
<evidence type="ECO:0000313" key="3">
    <source>
        <dbReference type="Proteomes" id="UP000886523"/>
    </source>
</evidence>
<dbReference type="AlphaFoldDB" id="A0A9P6DT21"/>
<feature type="compositionally biased region" description="Low complexity" evidence="1">
    <location>
        <begin position="197"/>
        <end position="224"/>
    </location>
</feature>
<organism evidence="2 3">
    <name type="scientific">Hydnum rufescens UP504</name>
    <dbReference type="NCBI Taxonomy" id="1448309"/>
    <lineage>
        <taxon>Eukaryota</taxon>
        <taxon>Fungi</taxon>
        <taxon>Dikarya</taxon>
        <taxon>Basidiomycota</taxon>
        <taxon>Agaricomycotina</taxon>
        <taxon>Agaricomycetes</taxon>
        <taxon>Cantharellales</taxon>
        <taxon>Hydnaceae</taxon>
        <taxon>Hydnum</taxon>
    </lineage>
</organism>
<protein>
    <submittedName>
        <fullName evidence="2">Uncharacterized protein</fullName>
    </submittedName>
</protein>
<feature type="compositionally biased region" description="Basic and acidic residues" evidence="1">
    <location>
        <begin position="11"/>
        <end position="23"/>
    </location>
</feature>
<proteinExistence type="predicted"/>
<feature type="compositionally biased region" description="Acidic residues" evidence="1">
    <location>
        <begin position="164"/>
        <end position="179"/>
    </location>
</feature>
<evidence type="ECO:0000256" key="1">
    <source>
        <dbReference type="SAM" id="MobiDB-lite"/>
    </source>
</evidence>
<feature type="compositionally biased region" description="Low complexity" evidence="1">
    <location>
        <begin position="48"/>
        <end position="83"/>
    </location>
</feature>
<feature type="compositionally biased region" description="Low complexity" evidence="1">
    <location>
        <begin position="232"/>
        <end position="252"/>
    </location>
</feature>
<feature type="region of interest" description="Disordered" evidence="1">
    <location>
        <begin position="1"/>
        <end position="273"/>
    </location>
</feature>
<feature type="compositionally biased region" description="Pro residues" evidence="1">
    <location>
        <begin position="264"/>
        <end position="273"/>
    </location>
</feature>
<feature type="compositionally biased region" description="Low complexity" evidence="1">
    <location>
        <begin position="122"/>
        <end position="134"/>
    </location>
</feature>
<sequence>MRVVQSPTSGEHPDDSLEPRVSLERASGSLSSLGQPMSSQYPFEYRPSGHGSRTPSSGSGRSPHPQSSSQANSLAWSSSPRSRSSPRESFRIEGTSSHVSPIEPPPRHPSAGGTAGRRRRAGTAPSLSSSPLSSEDSGRVRTVSVTDQTFGVQNPLPPVQGTHDEDDDFEADFEFESGEDLALGSQEEAEKDDSIGLLSSAPSPKSSIAALRRRASSLVSAQRRPSNGSFRAASGHPSPTASSSSIRSRAVSLVPVIGQTQSLSPPPHPKGLS</sequence>
<comment type="caution">
    <text evidence="2">The sequence shown here is derived from an EMBL/GenBank/DDBJ whole genome shotgun (WGS) entry which is preliminary data.</text>
</comment>
<gene>
    <name evidence="2" type="ORF">BS47DRAFT_174375</name>
</gene>
<feature type="compositionally biased region" description="Polar residues" evidence="1">
    <location>
        <begin position="28"/>
        <end position="41"/>
    </location>
</feature>
<dbReference type="Proteomes" id="UP000886523">
    <property type="component" value="Unassembled WGS sequence"/>
</dbReference>
<name>A0A9P6DT21_9AGAM</name>
<reference evidence="2" key="1">
    <citation type="journal article" date="2020" name="Nat. Commun.">
        <title>Large-scale genome sequencing of mycorrhizal fungi provides insights into the early evolution of symbiotic traits.</title>
        <authorList>
            <person name="Miyauchi S."/>
            <person name="Kiss E."/>
            <person name="Kuo A."/>
            <person name="Drula E."/>
            <person name="Kohler A."/>
            <person name="Sanchez-Garcia M."/>
            <person name="Morin E."/>
            <person name="Andreopoulos B."/>
            <person name="Barry K.W."/>
            <person name="Bonito G."/>
            <person name="Buee M."/>
            <person name="Carver A."/>
            <person name="Chen C."/>
            <person name="Cichocki N."/>
            <person name="Clum A."/>
            <person name="Culley D."/>
            <person name="Crous P.W."/>
            <person name="Fauchery L."/>
            <person name="Girlanda M."/>
            <person name="Hayes R.D."/>
            <person name="Keri Z."/>
            <person name="LaButti K."/>
            <person name="Lipzen A."/>
            <person name="Lombard V."/>
            <person name="Magnuson J."/>
            <person name="Maillard F."/>
            <person name="Murat C."/>
            <person name="Nolan M."/>
            <person name="Ohm R.A."/>
            <person name="Pangilinan J."/>
            <person name="Pereira M.F."/>
            <person name="Perotto S."/>
            <person name="Peter M."/>
            <person name="Pfister S."/>
            <person name="Riley R."/>
            <person name="Sitrit Y."/>
            <person name="Stielow J.B."/>
            <person name="Szollosi G."/>
            <person name="Zifcakova L."/>
            <person name="Stursova M."/>
            <person name="Spatafora J.W."/>
            <person name="Tedersoo L."/>
            <person name="Vaario L.M."/>
            <person name="Yamada A."/>
            <person name="Yan M."/>
            <person name="Wang P."/>
            <person name="Xu J."/>
            <person name="Bruns T."/>
            <person name="Baldrian P."/>
            <person name="Vilgalys R."/>
            <person name="Dunand C."/>
            <person name="Henrissat B."/>
            <person name="Grigoriev I.V."/>
            <person name="Hibbett D."/>
            <person name="Nagy L.G."/>
            <person name="Martin F.M."/>
        </authorList>
    </citation>
    <scope>NUCLEOTIDE SEQUENCE</scope>
    <source>
        <strain evidence="2">UP504</strain>
    </source>
</reference>
<keyword evidence="3" id="KW-1185">Reference proteome</keyword>
<dbReference type="EMBL" id="MU129040">
    <property type="protein sequence ID" value="KAF9509215.1"/>
    <property type="molecule type" value="Genomic_DNA"/>
</dbReference>
<feature type="compositionally biased region" description="Polar residues" evidence="1">
    <location>
        <begin position="143"/>
        <end position="152"/>
    </location>
</feature>